<dbReference type="EMBL" id="CP039381">
    <property type="protein sequence ID" value="QCT06216.1"/>
    <property type="molecule type" value="Genomic_DNA"/>
</dbReference>
<dbReference type="RefSeq" id="WP_138156303.1">
    <property type="nucleotide sequence ID" value="NZ_CP039381.1"/>
</dbReference>
<keyword evidence="1" id="KW-0812">Transmembrane</keyword>
<dbReference type="AlphaFoldDB" id="A0A4P8XTB8"/>
<dbReference type="KEGG" id="ruj:E5Z56_02015"/>
<evidence type="ECO:0000256" key="1">
    <source>
        <dbReference type="SAM" id="Phobius"/>
    </source>
</evidence>
<proteinExistence type="predicted"/>
<gene>
    <name evidence="2" type="ORF">E5Z56_02015</name>
</gene>
<organism evidence="2 3">
    <name type="scientific">Ruminococcus bovis</name>
    <dbReference type="NCBI Taxonomy" id="2564099"/>
    <lineage>
        <taxon>Bacteria</taxon>
        <taxon>Bacillati</taxon>
        <taxon>Bacillota</taxon>
        <taxon>Clostridia</taxon>
        <taxon>Eubacteriales</taxon>
        <taxon>Oscillospiraceae</taxon>
        <taxon>Ruminococcus</taxon>
    </lineage>
</organism>
<dbReference type="Proteomes" id="UP000301475">
    <property type="component" value="Chromosome"/>
</dbReference>
<protein>
    <submittedName>
        <fullName evidence="2">Uncharacterized protein</fullName>
    </submittedName>
</protein>
<name>A0A4P8XTB8_9FIRM</name>
<keyword evidence="1" id="KW-1133">Transmembrane helix</keyword>
<evidence type="ECO:0000313" key="2">
    <source>
        <dbReference type="EMBL" id="QCT06216.1"/>
    </source>
</evidence>
<feature type="transmembrane region" description="Helical" evidence="1">
    <location>
        <begin position="162"/>
        <end position="184"/>
    </location>
</feature>
<evidence type="ECO:0000313" key="3">
    <source>
        <dbReference type="Proteomes" id="UP000301475"/>
    </source>
</evidence>
<reference evidence="2 3" key="1">
    <citation type="submission" date="2019-04" db="EMBL/GenBank/DDBJ databases">
        <authorList>
            <person name="Embree M."/>
            <person name="Gaffney J.R."/>
        </authorList>
    </citation>
    <scope>NUCLEOTIDE SEQUENCE [LARGE SCALE GENOMIC DNA]</scope>
    <source>
        <strain evidence="2 3">JE7A12</strain>
    </source>
</reference>
<sequence length="222" mass="25715">MIKNLNINLKINDVMAESSSVVQLYVNDEKLCSLCDENKYYSNNIEIDNNKVTVQVKSTYHKSSTTLKTKNPIKKVFSYIVLFIVSIFSISEKLECPYEFKDEIEINITDNEPCISISLYKPTTTEQPQIFIDSKDISFKETKGYYINKTALKEIYNERKKATTVFSVVASLIFLIIGLVGSFLNNYRTFTFSLIIIILFVVMYFCSRNSLNKQYRNLLKVK</sequence>
<accession>A0A4P8XTB8</accession>
<feature type="transmembrane region" description="Helical" evidence="1">
    <location>
        <begin position="190"/>
        <end position="207"/>
    </location>
</feature>
<keyword evidence="3" id="KW-1185">Reference proteome</keyword>
<keyword evidence="1" id="KW-0472">Membrane</keyword>